<dbReference type="Proteomes" id="UP000256708">
    <property type="component" value="Unassembled WGS sequence"/>
</dbReference>
<evidence type="ECO:0000313" key="1">
    <source>
        <dbReference type="EMBL" id="RDV11505.1"/>
    </source>
</evidence>
<accession>A0A3D8L2B2</accession>
<keyword evidence="2" id="KW-1185">Reference proteome</keyword>
<organism evidence="1 2">
    <name type="scientific">Pontibacter diazotrophicus</name>
    <dbReference type="NCBI Taxonomy" id="1400979"/>
    <lineage>
        <taxon>Bacteria</taxon>
        <taxon>Pseudomonadati</taxon>
        <taxon>Bacteroidota</taxon>
        <taxon>Cytophagia</taxon>
        <taxon>Cytophagales</taxon>
        <taxon>Hymenobacteraceae</taxon>
        <taxon>Pontibacter</taxon>
    </lineage>
</organism>
<sequence>MLHLFNYSINMEDHRLWTGMSVSEEYNEIETFAELTLTLLFQEDGALPDEANDIDETKAAAGIIAVMPAAFSFNSQVFAFREPTTFQDYRNGYLNLVYDICPPPPKAQV</sequence>
<name>A0A3D8L2B2_9BACT</name>
<comment type="caution">
    <text evidence="1">The sequence shown here is derived from an EMBL/GenBank/DDBJ whole genome shotgun (WGS) entry which is preliminary data.</text>
</comment>
<protein>
    <submittedName>
        <fullName evidence="1">Uncharacterized protein</fullName>
    </submittedName>
</protein>
<evidence type="ECO:0000313" key="2">
    <source>
        <dbReference type="Proteomes" id="UP000256708"/>
    </source>
</evidence>
<reference evidence="2" key="1">
    <citation type="submission" date="2018-08" db="EMBL/GenBank/DDBJ databases">
        <authorList>
            <person name="Liu Z.-W."/>
            <person name="Du Z.-J."/>
        </authorList>
    </citation>
    <scope>NUCLEOTIDE SEQUENCE [LARGE SCALE GENOMIC DNA]</scope>
    <source>
        <strain evidence="2">H4X</strain>
    </source>
</reference>
<gene>
    <name evidence="1" type="ORF">DXT99_24550</name>
</gene>
<proteinExistence type="predicted"/>
<dbReference type="EMBL" id="QRGR01000041">
    <property type="protein sequence ID" value="RDV11505.1"/>
    <property type="molecule type" value="Genomic_DNA"/>
</dbReference>
<dbReference type="AlphaFoldDB" id="A0A3D8L2B2"/>